<evidence type="ECO:0000313" key="1">
    <source>
        <dbReference type="EMBL" id="KAJ9580470.1"/>
    </source>
</evidence>
<protein>
    <submittedName>
        <fullName evidence="1">Uncharacterized protein</fullName>
    </submittedName>
</protein>
<dbReference type="EMBL" id="JASPKZ010008322">
    <property type="protein sequence ID" value="KAJ9580470.1"/>
    <property type="molecule type" value="Genomic_DNA"/>
</dbReference>
<accession>A0AAD7ZHJ1</accession>
<dbReference type="Proteomes" id="UP001233999">
    <property type="component" value="Unassembled WGS sequence"/>
</dbReference>
<name>A0AAD7ZHJ1_DIPPU</name>
<sequence length="124" mass="14231">MMDERNQSFLIPPRQDHYRINTISWGSVDRYDQITHPWNIDDSGEPSQLPHGEDSKLVYGYAPPSPYGTVPVAYGSNGADPEIMKKMVHLRELCLRMMRSCENIFRCIPPFLLLRSMTNKGVGF</sequence>
<dbReference type="AlphaFoldDB" id="A0AAD7ZHJ1"/>
<gene>
    <name evidence="1" type="ORF">L9F63_024359</name>
</gene>
<organism evidence="1 2">
    <name type="scientific">Diploptera punctata</name>
    <name type="common">Pacific beetle cockroach</name>
    <dbReference type="NCBI Taxonomy" id="6984"/>
    <lineage>
        <taxon>Eukaryota</taxon>
        <taxon>Metazoa</taxon>
        <taxon>Ecdysozoa</taxon>
        <taxon>Arthropoda</taxon>
        <taxon>Hexapoda</taxon>
        <taxon>Insecta</taxon>
        <taxon>Pterygota</taxon>
        <taxon>Neoptera</taxon>
        <taxon>Polyneoptera</taxon>
        <taxon>Dictyoptera</taxon>
        <taxon>Blattodea</taxon>
        <taxon>Blaberoidea</taxon>
        <taxon>Blaberidae</taxon>
        <taxon>Diplopterinae</taxon>
        <taxon>Diploptera</taxon>
    </lineage>
</organism>
<reference evidence="1" key="2">
    <citation type="submission" date="2023-05" db="EMBL/GenBank/DDBJ databases">
        <authorList>
            <person name="Fouks B."/>
        </authorList>
    </citation>
    <scope>NUCLEOTIDE SEQUENCE</scope>
    <source>
        <strain evidence="1">Stay&amp;Tobe</strain>
        <tissue evidence="1">Testes</tissue>
    </source>
</reference>
<comment type="caution">
    <text evidence="1">The sequence shown here is derived from an EMBL/GenBank/DDBJ whole genome shotgun (WGS) entry which is preliminary data.</text>
</comment>
<proteinExistence type="predicted"/>
<reference evidence="1" key="1">
    <citation type="journal article" date="2023" name="IScience">
        <title>Live-bearing cockroach genome reveals convergent evolutionary mechanisms linked to viviparity in insects and beyond.</title>
        <authorList>
            <person name="Fouks B."/>
            <person name="Harrison M.C."/>
            <person name="Mikhailova A.A."/>
            <person name="Marchal E."/>
            <person name="English S."/>
            <person name="Carruthers M."/>
            <person name="Jennings E.C."/>
            <person name="Chiamaka E.L."/>
            <person name="Frigard R.A."/>
            <person name="Pippel M."/>
            <person name="Attardo G.M."/>
            <person name="Benoit J.B."/>
            <person name="Bornberg-Bauer E."/>
            <person name="Tobe S.S."/>
        </authorList>
    </citation>
    <scope>NUCLEOTIDE SEQUENCE</scope>
    <source>
        <strain evidence="1">Stay&amp;Tobe</strain>
    </source>
</reference>
<keyword evidence="2" id="KW-1185">Reference proteome</keyword>
<evidence type="ECO:0000313" key="2">
    <source>
        <dbReference type="Proteomes" id="UP001233999"/>
    </source>
</evidence>